<accession>A0A9D2DK64</accession>
<gene>
    <name evidence="1" type="ORF">IAA22_05085</name>
</gene>
<sequence length="167" mass="18838">MREPRLEDYSNARDFFEAVREASREAERTRLTLLRMEAREGARAQTYAERVSVGGERDRMAHTDSRIDYEQRMAERLEADYALIDLACRVLYGSESGKGGVDALMGSAVADCISFRYVDARPWPEVAALLGYSRWSVNSLRDLCQRGFDAIDSLGWERVVDGVGDAT</sequence>
<reference evidence="1" key="1">
    <citation type="journal article" date="2021" name="PeerJ">
        <title>Extensive microbial diversity within the chicken gut microbiome revealed by metagenomics and culture.</title>
        <authorList>
            <person name="Gilroy R."/>
            <person name="Ravi A."/>
            <person name="Getino M."/>
            <person name="Pursley I."/>
            <person name="Horton D.L."/>
            <person name="Alikhan N.F."/>
            <person name="Baker D."/>
            <person name="Gharbi K."/>
            <person name="Hall N."/>
            <person name="Watson M."/>
            <person name="Adriaenssens E.M."/>
            <person name="Foster-Nyarko E."/>
            <person name="Jarju S."/>
            <person name="Secka A."/>
            <person name="Antonio M."/>
            <person name="Oren A."/>
            <person name="Chaudhuri R.R."/>
            <person name="La Ragione R."/>
            <person name="Hildebrand F."/>
            <person name="Pallen M.J."/>
        </authorList>
    </citation>
    <scope>NUCLEOTIDE SEQUENCE</scope>
    <source>
        <strain evidence="1">ChiHecolR3B27-1887</strain>
    </source>
</reference>
<reference evidence="1" key="2">
    <citation type="submission" date="2021-04" db="EMBL/GenBank/DDBJ databases">
        <authorList>
            <person name="Gilroy R."/>
        </authorList>
    </citation>
    <scope>NUCLEOTIDE SEQUENCE</scope>
    <source>
        <strain evidence="1">ChiHecolR3B27-1887</strain>
    </source>
</reference>
<dbReference type="AlphaFoldDB" id="A0A9D2DK64"/>
<name>A0A9D2DK64_9ACTN</name>
<protein>
    <submittedName>
        <fullName evidence="1">Uncharacterized protein</fullName>
    </submittedName>
</protein>
<dbReference type="Proteomes" id="UP000824029">
    <property type="component" value="Unassembled WGS sequence"/>
</dbReference>
<evidence type="ECO:0000313" key="2">
    <source>
        <dbReference type="Proteomes" id="UP000824029"/>
    </source>
</evidence>
<organism evidence="1 2">
    <name type="scientific">Candidatus Olsenella stercoravium</name>
    <dbReference type="NCBI Taxonomy" id="2838713"/>
    <lineage>
        <taxon>Bacteria</taxon>
        <taxon>Bacillati</taxon>
        <taxon>Actinomycetota</taxon>
        <taxon>Coriobacteriia</taxon>
        <taxon>Coriobacteriales</taxon>
        <taxon>Atopobiaceae</taxon>
        <taxon>Olsenella</taxon>
    </lineage>
</organism>
<dbReference type="EMBL" id="DXBZ01000096">
    <property type="protein sequence ID" value="HIZ18462.1"/>
    <property type="molecule type" value="Genomic_DNA"/>
</dbReference>
<evidence type="ECO:0000313" key="1">
    <source>
        <dbReference type="EMBL" id="HIZ18462.1"/>
    </source>
</evidence>
<comment type="caution">
    <text evidence="1">The sequence shown here is derived from an EMBL/GenBank/DDBJ whole genome shotgun (WGS) entry which is preliminary data.</text>
</comment>
<proteinExistence type="predicted"/>